<reference evidence="6 7" key="1">
    <citation type="journal article" date="2019" name="Int. J. Syst. Evol. Microbiol.">
        <title>The Global Catalogue of Microorganisms (GCM) 10K type strain sequencing project: providing services to taxonomists for standard genome sequencing and annotation.</title>
        <authorList>
            <consortium name="The Broad Institute Genomics Platform"/>
            <consortium name="The Broad Institute Genome Sequencing Center for Infectious Disease"/>
            <person name="Wu L."/>
            <person name="Ma J."/>
        </authorList>
    </citation>
    <scope>NUCLEOTIDE SEQUENCE [LARGE SCALE GENOMIC DNA]</scope>
    <source>
        <strain evidence="6 7">JCM 15628</strain>
    </source>
</reference>
<evidence type="ECO:0000256" key="4">
    <source>
        <dbReference type="ARBA" id="ARBA00023136"/>
    </source>
</evidence>
<keyword evidence="4 5" id="KW-0472">Membrane</keyword>
<keyword evidence="7" id="KW-1185">Reference proteome</keyword>
<evidence type="ECO:0000313" key="7">
    <source>
        <dbReference type="Proteomes" id="UP001500013"/>
    </source>
</evidence>
<dbReference type="InterPro" id="IPR007593">
    <property type="entry name" value="CD225/Dispanin_fam"/>
</dbReference>
<gene>
    <name evidence="6" type="ORF">GCM10009817_16460</name>
</gene>
<protein>
    <recommendedName>
        <fullName evidence="8">Interferon-induced transmembrane protein</fullName>
    </recommendedName>
</protein>
<name>A0ABN2RXZ2_9MICO</name>
<dbReference type="Proteomes" id="UP001500013">
    <property type="component" value="Unassembled WGS sequence"/>
</dbReference>
<sequence>MGFAPPPANHLGAAILCTIVCFMPFGIVALVKAVSVNSLWALGRVDAAHRASRSARNWCLLAALVWPVVPVLAFGLFIVVGMALSMR</sequence>
<evidence type="ECO:0000256" key="3">
    <source>
        <dbReference type="ARBA" id="ARBA00022989"/>
    </source>
</evidence>
<dbReference type="PANTHER" id="PTHR14948:SF25">
    <property type="entry name" value="DUF4190 DOMAIN-CONTAINING PROTEIN"/>
    <property type="match status" value="1"/>
</dbReference>
<comment type="caution">
    <text evidence="6">The sequence shown here is derived from an EMBL/GenBank/DDBJ whole genome shotgun (WGS) entry which is preliminary data.</text>
</comment>
<comment type="subcellular location">
    <subcellularLocation>
        <location evidence="1">Membrane</location>
    </subcellularLocation>
</comment>
<dbReference type="PANTHER" id="PTHR14948">
    <property type="entry name" value="NG5"/>
    <property type="match status" value="1"/>
</dbReference>
<keyword evidence="2 5" id="KW-0812">Transmembrane</keyword>
<keyword evidence="3 5" id="KW-1133">Transmembrane helix</keyword>
<evidence type="ECO:0000256" key="1">
    <source>
        <dbReference type="ARBA" id="ARBA00004370"/>
    </source>
</evidence>
<dbReference type="InterPro" id="IPR051423">
    <property type="entry name" value="CD225/Dispanin"/>
</dbReference>
<dbReference type="Pfam" id="PF04505">
    <property type="entry name" value="CD225"/>
    <property type="match status" value="1"/>
</dbReference>
<feature type="transmembrane region" description="Helical" evidence="5">
    <location>
        <begin position="12"/>
        <end position="34"/>
    </location>
</feature>
<accession>A0ABN2RXZ2</accession>
<evidence type="ECO:0008006" key="8">
    <source>
        <dbReference type="Google" id="ProtNLM"/>
    </source>
</evidence>
<evidence type="ECO:0000256" key="2">
    <source>
        <dbReference type="ARBA" id="ARBA00022692"/>
    </source>
</evidence>
<evidence type="ECO:0000313" key="6">
    <source>
        <dbReference type="EMBL" id="GAA1976847.1"/>
    </source>
</evidence>
<evidence type="ECO:0000256" key="5">
    <source>
        <dbReference type="SAM" id="Phobius"/>
    </source>
</evidence>
<dbReference type="EMBL" id="BAAAPU010000007">
    <property type="protein sequence ID" value="GAA1976847.1"/>
    <property type="molecule type" value="Genomic_DNA"/>
</dbReference>
<proteinExistence type="predicted"/>
<feature type="transmembrane region" description="Helical" evidence="5">
    <location>
        <begin position="58"/>
        <end position="84"/>
    </location>
</feature>
<organism evidence="6 7">
    <name type="scientific">Terrabacter lapilli</name>
    <dbReference type="NCBI Taxonomy" id="436231"/>
    <lineage>
        <taxon>Bacteria</taxon>
        <taxon>Bacillati</taxon>
        <taxon>Actinomycetota</taxon>
        <taxon>Actinomycetes</taxon>
        <taxon>Micrococcales</taxon>
        <taxon>Intrasporangiaceae</taxon>
        <taxon>Terrabacter</taxon>
    </lineage>
</organism>